<dbReference type="Pfam" id="PF06470">
    <property type="entry name" value="SMC_hinge"/>
    <property type="match status" value="1"/>
</dbReference>
<evidence type="ECO:0000256" key="3">
    <source>
        <dbReference type="ARBA" id="ARBA00013191"/>
    </source>
</evidence>
<dbReference type="FunFam" id="3.40.47.10:FF:000009">
    <property type="entry name" value="3-oxoacyl-[acyl-carrier-protein] synthase 2"/>
    <property type="match status" value="1"/>
</dbReference>
<name>A0A8J4SKS3_9STRA</name>
<dbReference type="Pfam" id="PF02463">
    <property type="entry name" value="SMC_N"/>
    <property type="match status" value="1"/>
</dbReference>
<dbReference type="SMART" id="SM00535">
    <property type="entry name" value="RIBOc"/>
    <property type="match status" value="1"/>
</dbReference>
<dbReference type="CDD" id="cd00834">
    <property type="entry name" value="KAS_I_II"/>
    <property type="match status" value="1"/>
</dbReference>
<feature type="coiled-coil region" evidence="16">
    <location>
        <begin position="558"/>
        <end position="592"/>
    </location>
</feature>
<keyword evidence="10 16" id="KW-0175">Coiled coil</keyword>
<dbReference type="InterPro" id="IPR017568">
    <property type="entry name" value="3-oxoacyl-ACP_synth-2"/>
</dbReference>
<dbReference type="PROSITE" id="PS00606">
    <property type="entry name" value="KS3_1"/>
    <property type="match status" value="1"/>
</dbReference>
<dbReference type="GO" id="GO:0006633">
    <property type="term" value="P:fatty acid biosynthetic process"/>
    <property type="evidence" value="ECO:0007669"/>
    <property type="project" value="UniProtKB-KW"/>
</dbReference>
<reference evidence="19" key="1">
    <citation type="journal article" date="2015" name="Genom Data">
        <title>Draft genome sequences of Phytophthora kernoviae and Phytophthora ramorum lineage EU2 from Scotland.</title>
        <authorList>
            <person name="Sambles C."/>
            <person name="Schlenzig A."/>
            <person name="O'Neill P."/>
            <person name="Grant M."/>
            <person name="Studholme D.J."/>
        </authorList>
    </citation>
    <scope>NUCLEOTIDE SEQUENCE</scope>
    <source>
        <strain evidence="19">00238/432</strain>
    </source>
</reference>
<dbReference type="InterPro" id="IPR016039">
    <property type="entry name" value="Thiolase-like"/>
</dbReference>
<evidence type="ECO:0000256" key="16">
    <source>
        <dbReference type="SAM" id="Coils"/>
    </source>
</evidence>
<dbReference type="SUPFAM" id="SSF52540">
    <property type="entry name" value="P-loop containing nucleoside triphosphate hydrolases"/>
    <property type="match status" value="1"/>
</dbReference>
<keyword evidence="6 15" id="KW-0808">Transferase</keyword>
<comment type="caution">
    <text evidence="19">The sequence shown here is derived from an EMBL/GenBank/DDBJ whole genome shotgun (WGS) entry which is preliminary data.</text>
</comment>
<dbReference type="InterPro" id="IPR036389">
    <property type="entry name" value="RNase_III_sf"/>
</dbReference>
<accession>A0A8J4SKS3</accession>
<keyword evidence="5" id="KW-0444">Lipid biosynthesis</keyword>
<evidence type="ECO:0000256" key="4">
    <source>
        <dbReference type="ARBA" id="ARBA00022490"/>
    </source>
</evidence>
<dbReference type="GO" id="GO:0003677">
    <property type="term" value="F:DNA binding"/>
    <property type="evidence" value="ECO:0007669"/>
    <property type="project" value="UniProtKB-KW"/>
</dbReference>
<feature type="coiled-coil region" evidence="16">
    <location>
        <begin position="716"/>
        <end position="874"/>
    </location>
</feature>
<evidence type="ECO:0000256" key="2">
    <source>
        <dbReference type="ARBA" id="ARBA00008467"/>
    </source>
</evidence>
<keyword evidence="13" id="KW-0275">Fatty acid biosynthesis</keyword>
<dbReference type="SUPFAM" id="SSF53901">
    <property type="entry name" value="Thiolase-like"/>
    <property type="match status" value="2"/>
</dbReference>
<keyword evidence="9" id="KW-0067">ATP-binding</keyword>
<feature type="domain" description="RNase III" evidence="17">
    <location>
        <begin position="388"/>
        <end position="422"/>
    </location>
</feature>
<dbReference type="InterPro" id="IPR027417">
    <property type="entry name" value="P-loop_NTPase"/>
</dbReference>
<dbReference type="Gene3D" id="3.40.50.300">
    <property type="entry name" value="P-loop containing nucleotide triphosphate hydrolases"/>
    <property type="match status" value="2"/>
</dbReference>
<dbReference type="NCBIfam" id="TIGR03150">
    <property type="entry name" value="fabF"/>
    <property type="match status" value="1"/>
</dbReference>
<dbReference type="EC" id="2.3.1.41" evidence="3"/>
<dbReference type="SUPFAM" id="SSF69065">
    <property type="entry name" value="RNase III domain-like"/>
    <property type="match status" value="1"/>
</dbReference>
<evidence type="ECO:0000256" key="9">
    <source>
        <dbReference type="ARBA" id="ARBA00022840"/>
    </source>
</evidence>
<feature type="coiled-coil region" evidence="16">
    <location>
        <begin position="1073"/>
        <end position="1338"/>
    </location>
</feature>
<dbReference type="PROSITE" id="PS50142">
    <property type="entry name" value="RNASE_3_2"/>
    <property type="match status" value="1"/>
</dbReference>
<dbReference type="Gene3D" id="3.30.70.1620">
    <property type="match status" value="1"/>
</dbReference>
<dbReference type="PROSITE" id="PS52004">
    <property type="entry name" value="KS3_2"/>
    <property type="match status" value="1"/>
</dbReference>
<keyword evidence="14" id="KW-0012">Acyltransferase</keyword>
<dbReference type="InterPro" id="IPR018201">
    <property type="entry name" value="Ketoacyl_synth_AS"/>
</dbReference>
<evidence type="ECO:0000256" key="11">
    <source>
        <dbReference type="ARBA" id="ARBA00023098"/>
    </source>
</evidence>
<organism evidence="19 20">
    <name type="scientific">Phytophthora kernoviae 00238/432</name>
    <dbReference type="NCBI Taxonomy" id="1284355"/>
    <lineage>
        <taxon>Eukaryota</taxon>
        <taxon>Sar</taxon>
        <taxon>Stramenopiles</taxon>
        <taxon>Oomycota</taxon>
        <taxon>Peronosporomycetes</taxon>
        <taxon>Peronosporales</taxon>
        <taxon>Peronosporaceae</taxon>
        <taxon>Phytophthora</taxon>
    </lineage>
</organism>
<evidence type="ECO:0000313" key="19">
    <source>
        <dbReference type="EMBL" id="KAF4325705.1"/>
    </source>
</evidence>
<dbReference type="GO" id="GO:0030261">
    <property type="term" value="P:chromosome condensation"/>
    <property type="evidence" value="ECO:0007669"/>
    <property type="project" value="InterPro"/>
</dbReference>
<dbReference type="InterPro" id="IPR020841">
    <property type="entry name" value="PKS_Beta-ketoAc_synthase_dom"/>
</dbReference>
<dbReference type="InterPro" id="IPR000794">
    <property type="entry name" value="Beta-ketoacyl_synthase"/>
</dbReference>
<evidence type="ECO:0000256" key="6">
    <source>
        <dbReference type="ARBA" id="ARBA00022679"/>
    </source>
</evidence>
<evidence type="ECO:0000313" key="20">
    <source>
        <dbReference type="Proteomes" id="UP000702964"/>
    </source>
</evidence>
<proteinExistence type="inferred from homology"/>
<evidence type="ECO:0000259" key="17">
    <source>
        <dbReference type="PROSITE" id="PS50142"/>
    </source>
</evidence>
<dbReference type="PANTHER" id="PTHR11712">
    <property type="entry name" value="POLYKETIDE SYNTHASE-RELATED"/>
    <property type="match status" value="1"/>
</dbReference>
<gene>
    <name evidence="19" type="ORF">G195_000617</name>
</gene>
<dbReference type="GO" id="GO:0004525">
    <property type="term" value="F:ribonuclease III activity"/>
    <property type="evidence" value="ECO:0007669"/>
    <property type="project" value="InterPro"/>
</dbReference>
<evidence type="ECO:0000256" key="10">
    <source>
        <dbReference type="ARBA" id="ARBA00023054"/>
    </source>
</evidence>
<evidence type="ECO:0000256" key="7">
    <source>
        <dbReference type="ARBA" id="ARBA00022741"/>
    </source>
</evidence>
<dbReference type="Gene3D" id="3.40.47.10">
    <property type="match status" value="2"/>
</dbReference>
<evidence type="ECO:0000259" key="18">
    <source>
        <dbReference type="PROSITE" id="PS52004"/>
    </source>
</evidence>
<keyword evidence="4" id="KW-0963">Cytoplasm</keyword>
<dbReference type="Proteomes" id="UP000702964">
    <property type="component" value="Unassembled WGS sequence"/>
</dbReference>
<evidence type="ECO:0000256" key="5">
    <source>
        <dbReference type="ARBA" id="ARBA00022516"/>
    </source>
</evidence>
<evidence type="ECO:0000256" key="13">
    <source>
        <dbReference type="ARBA" id="ARBA00023160"/>
    </source>
</evidence>
<reference evidence="19" key="2">
    <citation type="submission" date="2020-02" db="EMBL/GenBank/DDBJ databases">
        <authorList>
            <person name="Studholme D.J."/>
        </authorList>
    </citation>
    <scope>NUCLEOTIDE SEQUENCE</scope>
    <source>
        <strain evidence="19">00238/432</strain>
    </source>
</reference>
<dbReference type="InterPro" id="IPR036277">
    <property type="entry name" value="SMC_hinge_sf"/>
</dbReference>
<dbReference type="Pfam" id="PF00109">
    <property type="entry name" value="ketoacyl-synt"/>
    <property type="match status" value="1"/>
</dbReference>
<keyword evidence="12" id="KW-0238">DNA-binding</keyword>
<dbReference type="HAMAP" id="MF_01894">
    <property type="entry name" value="Smc_prok"/>
    <property type="match status" value="1"/>
</dbReference>
<dbReference type="Pfam" id="PF02801">
    <property type="entry name" value="Ketoacyl-synt_C"/>
    <property type="match status" value="1"/>
</dbReference>
<dbReference type="InterPro" id="IPR014030">
    <property type="entry name" value="Ketoacyl_synth_N"/>
</dbReference>
<feature type="coiled-coil region" evidence="16">
    <location>
        <begin position="625"/>
        <end position="690"/>
    </location>
</feature>
<dbReference type="NCBIfam" id="NF004970">
    <property type="entry name" value="PRK06333.1"/>
    <property type="match status" value="1"/>
</dbReference>
<dbReference type="InterPro" id="IPR014031">
    <property type="entry name" value="Ketoacyl_synth_C"/>
</dbReference>
<dbReference type="GO" id="GO:0007062">
    <property type="term" value="P:sister chromatid cohesion"/>
    <property type="evidence" value="ECO:0007669"/>
    <property type="project" value="InterPro"/>
</dbReference>
<dbReference type="GO" id="GO:0006396">
    <property type="term" value="P:RNA processing"/>
    <property type="evidence" value="ECO:0007669"/>
    <property type="project" value="InterPro"/>
</dbReference>
<dbReference type="EMBL" id="AOFI03000003">
    <property type="protein sequence ID" value="KAF4325705.1"/>
    <property type="molecule type" value="Genomic_DNA"/>
</dbReference>
<dbReference type="SMART" id="SM00825">
    <property type="entry name" value="PKS_KS"/>
    <property type="match status" value="1"/>
</dbReference>
<dbReference type="CDD" id="cd00593">
    <property type="entry name" value="RIBOc"/>
    <property type="match status" value="1"/>
</dbReference>
<dbReference type="NCBIfam" id="NF005589">
    <property type="entry name" value="PRK07314.1"/>
    <property type="match status" value="1"/>
</dbReference>
<comment type="similarity">
    <text evidence="2 15">Belongs to the thiolase-like superfamily. Beta-ketoacyl-ACP synthases family.</text>
</comment>
<dbReference type="FunFam" id="3.40.50.300:FF:000901">
    <property type="entry name" value="Chromosome partition protein Smc"/>
    <property type="match status" value="1"/>
</dbReference>
<keyword evidence="11" id="KW-0443">Lipid metabolism</keyword>
<dbReference type="InterPro" id="IPR003395">
    <property type="entry name" value="RecF/RecN/SMC_N"/>
</dbReference>
<dbReference type="PANTHER" id="PTHR11712:SF336">
    <property type="entry name" value="3-OXOACYL-[ACYL-CARRIER-PROTEIN] SYNTHASE, MITOCHONDRIAL"/>
    <property type="match status" value="1"/>
</dbReference>
<keyword evidence="7" id="KW-0547">Nucleotide-binding</keyword>
<dbReference type="GO" id="GO:0005524">
    <property type="term" value="F:ATP binding"/>
    <property type="evidence" value="ECO:0007669"/>
    <property type="project" value="UniProtKB-KW"/>
</dbReference>
<dbReference type="SUPFAM" id="SSF75553">
    <property type="entry name" value="Smc hinge domain"/>
    <property type="match status" value="1"/>
</dbReference>
<dbReference type="GO" id="GO:0005829">
    <property type="term" value="C:cytosol"/>
    <property type="evidence" value="ECO:0007669"/>
    <property type="project" value="TreeGrafter"/>
</dbReference>
<evidence type="ECO:0000256" key="1">
    <source>
        <dbReference type="ARBA" id="ARBA00004496"/>
    </source>
</evidence>
<dbReference type="GO" id="GO:0005694">
    <property type="term" value="C:chromosome"/>
    <property type="evidence" value="ECO:0007669"/>
    <property type="project" value="InterPro"/>
</dbReference>
<dbReference type="NCBIfam" id="TIGR02168">
    <property type="entry name" value="SMC_prok_B"/>
    <property type="match status" value="1"/>
</dbReference>
<dbReference type="PROSITE" id="PS00517">
    <property type="entry name" value="RNASE_3_1"/>
    <property type="match status" value="1"/>
</dbReference>
<dbReference type="Gene3D" id="1.20.1060.20">
    <property type="match status" value="1"/>
</dbReference>
<dbReference type="SMART" id="SM00968">
    <property type="entry name" value="SMC_hinge"/>
    <property type="match status" value="1"/>
</dbReference>
<dbReference type="CDD" id="cd03278">
    <property type="entry name" value="ABC_SMC_barmotin"/>
    <property type="match status" value="1"/>
</dbReference>
<dbReference type="InterPro" id="IPR010935">
    <property type="entry name" value="SMC_hinge"/>
</dbReference>
<keyword evidence="8" id="KW-0276">Fatty acid metabolism</keyword>
<evidence type="ECO:0000256" key="14">
    <source>
        <dbReference type="ARBA" id="ARBA00023315"/>
    </source>
</evidence>
<feature type="domain" description="Ketosynthase family 3 (KS3)" evidence="18">
    <location>
        <begin position="1"/>
        <end position="400"/>
    </location>
</feature>
<dbReference type="GO" id="GO:0004315">
    <property type="term" value="F:3-oxoacyl-[acyl-carrier-protein] synthase activity"/>
    <property type="evidence" value="ECO:0007669"/>
    <property type="project" value="UniProtKB-EC"/>
</dbReference>
<comment type="subcellular location">
    <subcellularLocation>
        <location evidence="1">Cytoplasm</location>
    </subcellularLocation>
</comment>
<dbReference type="InterPro" id="IPR000999">
    <property type="entry name" value="RNase_III_dom"/>
</dbReference>
<evidence type="ECO:0000256" key="15">
    <source>
        <dbReference type="RuleBase" id="RU003694"/>
    </source>
</evidence>
<protein>
    <recommendedName>
        <fullName evidence="3">beta-ketoacyl-[acyl-carrier-protein] synthase I</fullName>
        <ecNumber evidence="3">2.3.1.41</ecNumber>
    </recommendedName>
</protein>
<sequence>MGVMTSLGKDLETFWGSLMAGKSGISQIEAFDVSEYTTQIAAEIKDFNPEEYMDRKDARKMDRFVQFAVAAGFKAVEDSGLKIDENIDAERFGVSIGSGIGGLGTWEDQHNALLQKGPKRVSPFFIPMMISNMASGQMSISLGAKGPNINVVTACATGTHSIGDSFKLIANGDADAMICGGAEATIRPTGLAGFCAMRAMSTRNDDPAKSSRPFDTERDGFVMGEGAGVLILESLEHAQKRGARIYGEVIGYGLTGDAHHMTEPDPDGAARCMKMALRNAGIEPEEVDYINAHGTSTPVGDRSETLAIKKAFGDHAYKLAVSSTKSMTGHMLGAAGGVEAVICGLSLTHQTLAPTINLENPDPECDLDYVPNVPRQTKVNIAMSNSFGQHQDNERLEFLGDAVLELTVSEYLYHLFPNRPEGPNGSGKSNISDGIRWVLGEQSAKSLRGGKMEDIIFAGSDARKAVNYGEVSLTLDNQDHALALDFGEVTVTRRVHRSGDSEYFINKQSCRLKDITELFMDTGIGKEAYSIIGQGRIEEILSTRSEDRRGIFEEASGIVKYKSRKRDATRKLDETEQNLLRIHDLVTELEDQIGPLKEQSEKAIHYKELRGQLKSQEISMYVHQIEQIHASWSKANQRLESLKQEEVGLAAIVSTHDAKLESDRIALRTLETETEQLQSALLQFSEATEKSEGLGELLKERSRHLQTNQEQLKVTLAASEERHREREAELLALREKFAKLELELNDVRNRLSEEEAKLIGVTGGISQQQEESLKGNLLELMNQMAQTRNEIRYADQQKETLERRMNRATEESGKWEGQKETLEARKTEIEKKVVRLGKEISDLRGGYITESERLQSLQKLLEESRGTVRKWEQKREAQVSRRDTMKEMQDDFDGFMLGVKEVLKASRKGTLSGVHGAVAELVKVPEKIELAVETAMGASLQHVVMENESVSRQAIAFLKQRQLGRATFLPLDVIRPRTIGAGERSMIEGMDGFVGIGADLVQYESRYASIIGSLLGNVIIAEKLEDANKIAARCQYRFRVVTLEGDVVNAGGSMTGGSQHKKNVSLLSRKRQLDQLDQDILDTENQIVKLHRSVDDVKTQLEQCQDKLDELRQSGDDTRNAEQQASMEMKQVEHELRHVLEQVAVAGQEKSGFTEEIKEMDTARDVAVKKLEQLEEEEKATHRAIHAAEFARKANESAKEELQTQLTDLKVREGKLDQERFSNEEQLRRLEREVDSLVKDLRQNRTLLASMEADLKKTETESVKQIEDLNQYKLKKAESAQELDFKRAARSELSKKLELAESETKEQRTQLKAVEEQMRQTEISVNRLDVELENILRKLMDEYELGYELAKERYPVPEDVESTQAEVQKLKRSITALGDVNLGAIEEFQRVNERYEFLSTQKNDLVEAKTTLYQVIREMEDEMAKRFKMTFDAIRREFGTVFTKLFGGGRADLVLMDPERLLDTGIDIVAQPPGKKLQNLQLLSGGERALTAMALLFAILHVKPVPFCVLDEVEAALDEANVVRFAQYLREFSEQTQFIVVTHRKGTMEEADVLYGVTMEEGGVSKLVSVKLEDEEAVIA</sequence>
<dbReference type="InterPro" id="IPR011890">
    <property type="entry name" value="SMC_prok"/>
</dbReference>
<evidence type="ECO:0000256" key="8">
    <source>
        <dbReference type="ARBA" id="ARBA00022832"/>
    </source>
</evidence>
<evidence type="ECO:0000256" key="12">
    <source>
        <dbReference type="ARBA" id="ARBA00023125"/>
    </source>
</evidence>